<dbReference type="InterPro" id="IPR050164">
    <property type="entry name" value="Peptidase_C19"/>
</dbReference>
<dbReference type="PROSITE" id="PS00973">
    <property type="entry name" value="USP_2"/>
    <property type="match status" value="1"/>
</dbReference>
<accession>A0A8C6VT25</accession>
<proteinExistence type="predicted"/>
<feature type="compositionally biased region" description="Polar residues" evidence="1">
    <location>
        <begin position="11"/>
        <end position="22"/>
    </location>
</feature>
<organism evidence="3 4">
    <name type="scientific">Nothobranchius furzeri</name>
    <name type="common">Turquoise killifish</name>
    <dbReference type="NCBI Taxonomy" id="105023"/>
    <lineage>
        <taxon>Eukaryota</taxon>
        <taxon>Metazoa</taxon>
        <taxon>Chordata</taxon>
        <taxon>Craniata</taxon>
        <taxon>Vertebrata</taxon>
        <taxon>Euteleostomi</taxon>
        <taxon>Actinopterygii</taxon>
        <taxon>Neopterygii</taxon>
        <taxon>Teleostei</taxon>
        <taxon>Neoteleostei</taxon>
        <taxon>Acanthomorphata</taxon>
        <taxon>Ovalentaria</taxon>
        <taxon>Atherinomorphae</taxon>
        <taxon>Cyprinodontiformes</taxon>
        <taxon>Nothobranchiidae</taxon>
        <taxon>Nothobranchius</taxon>
    </lineage>
</organism>
<dbReference type="InterPro" id="IPR038765">
    <property type="entry name" value="Papain-like_cys_pep_sf"/>
</dbReference>
<dbReference type="GO" id="GO:0005829">
    <property type="term" value="C:cytosol"/>
    <property type="evidence" value="ECO:0007669"/>
    <property type="project" value="TreeGrafter"/>
</dbReference>
<dbReference type="InterPro" id="IPR018200">
    <property type="entry name" value="USP_CS"/>
</dbReference>
<dbReference type="GO" id="GO:0016579">
    <property type="term" value="P:protein deubiquitination"/>
    <property type="evidence" value="ECO:0007669"/>
    <property type="project" value="InterPro"/>
</dbReference>
<evidence type="ECO:0000256" key="1">
    <source>
        <dbReference type="SAM" id="MobiDB-lite"/>
    </source>
</evidence>
<dbReference type="Proteomes" id="UP000694548">
    <property type="component" value="Unassembled WGS sequence"/>
</dbReference>
<dbReference type="Gene3D" id="3.90.70.10">
    <property type="entry name" value="Cysteine proteinases"/>
    <property type="match status" value="1"/>
</dbReference>
<dbReference type="InterPro" id="IPR001394">
    <property type="entry name" value="Peptidase_C19_UCH"/>
</dbReference>
<dbReference type="GeneTree" id="ENSGT00940000167744"/>
<reference evidence="3" key="2">
    <citation type="submission" date="2025-09" db="UniProtKB">
        <authorList>
            <consortium name="Ensembl"/>
        </authorList>
    </citation>
    <scope>IDENTIFICATION</scope>
</reference>
<dbReference type="CDD" id="cd02257">
    <property type="entry name" value="Peptidase_C19"/>
    <property type="match status" value="1"/>
</dbReference>
<dbReference type="SUPFAM" id="SSF54001">
    <property type="entry name" value="Cysteine proteinases"/>
    <property type="match status" value="1"/>
</dbReference>
<dbReference type="GO" id="GO:0004843">
    <property type="term" value="F:cysteine-type deubiquitinase activity"/>
    <property type="evidence" value="ECO:0007669"/>
    <property type="project" value="InterPro"/>
</dbReference>
<dbReference type="PROSITE" id="PS50235">
    <property type="entry name" value="USP_3"/>
    <property type="match status" value="1"/>
</dbReference>
<evidence type="ECO:0000313" key="4">
    <source>
        <dbReference type="Proteomes" id="UP000694548"/>
    </source>
</evidence>
<name>A0A8C6VT25_NOTFU</name>
<feature type="region of interest" description="Disordered" evidence="1">
    <location>
        <begin position="1"/>
        <end position="22"/>
    </location>
</feature>
<dbReference type="Pfam" id="PF00443">
    <property type="entry name" value="UCH"/>
    <property type="match status" value="1"/>
</dbReference>
<dbReference type="GO" id="GO:0005634">
    <property type="term" value="C:nucleus"/>
    <property type="evidence" value="ECO:0007669"/>
    <property type="project" value="TreeGrafter"/>
</dbReference>
<dbReference type="PANTHER" id="PTHR24006">
    <property type="entry name" value="UBIQUITIN CARBOXYL-TERMINAL HYDROLASE"/>
    <property type="match status" value="1"/>
</dbReference>
<dbReference type="PANTHER" id="PTHR24006:SF796">
    <property type="entry name" value="UBL CARBOXYL-TERMINAL HYDROLASE 18-RELATED"/>
    <property type="match status" value="1"/>
</dbReference>
<sequence>STVGTCDKTHQSPYSGSRRNCSKASPYIVQPTIDTRRVMRGLVNNGLVCATNSVLQCLYATQEYRDTLSHEKYNTNNGTVPGELHRLFRALANQTSDSACDSMPCVIALVTCMYATPQVGVMDDADTVFKCSLVALADAGDPACKELSELWMIKKKEKFTCSQCKTERVMNTVASDITVNPTQEPLTCLQEYMNTYSESYTVTDCYCNVCKRDTELSVVTTFVELPRLLCVKIARVRTSTRDKSVTVYRNTANVRFAARLCCNNLLANAQYELYAVVLHTGDPVTGHYSAIVKSDQTWMYVSDSFVRPMGMHFSFDKIGTTAYMVLYRRTPQ</sequence>
<dbReference type="Ensembl" id="ENSNFUT00015040115.1">
    <property type="protein sequence ID" value="ENSNFUP00015038414.1"/>
    <property type="gene ID" value="ENSNFUG00015018550.1"/>
</dbReference>
<dbReference type="AlphaFoldDB" id="A0A8C6VT25"/>
<feature type="domain" description="USP" evidence="2">
    <location>
        <begin position="40"/>
        <end position="330"/>
    </location>
</feature>
<evidence type="ECO:0000259" key="2">
    <source>
        <dbReference type="PROSITE" id="PS50235"/>
    </source>
</evidence>
<reference evidence="3" key="1">
    <citation type="submission" date="2025-08" db="UniProtKB">
        <authorList>
            <consortium name="Ensembl"/>
        </authorList>
    </citation>
    <scope>IDENTIFICATION</scope>
</reference>
<keyword evidence="4" id="KW-1185">Reference proteome</keyword>
<protein>
    <recommendedName>
        <fullName evidence="2">USP domain-containing protein</fullName>
    </recommendedName>
</protein>
<evidence type="ECO:0000313" key="3">
    <source>
        <dbReference type="Ensembl" id="ENSNFUP00015038414.1"/>
    </source>
</evidence>
<dbReference type="InterPro" id="IPR028889">
    <property type="entry name" value="USP"/>
</dbReference>